<keyword evidence="1" id="KW-0808">Transferase</keyword>
<dbReference type="PROSITE" id="PS51186">
    <property type="entry name" value="GNAT"/>
    <property type="match status" value="1"/>
</dbReference>
<name>A0AAE3WAK8_9RHOB</name>
<feature type="domain" description="N-acetyltransferase" evidence="4">
    <location>
        <begin position="5"/>
        <end position="180"/>
    </location>
</feature>
<dbReference type="GO" id="GO:0016747">
    <property type="term" value="F:acyltransferase activity, transferring groups other than amino-acyl groups"/>
    <property type="evidence" value="ECO:0007669"/>
    <property type="project" value="InterPro"/>
</dbReference>
<comment type="caution">
    <text evidence="5">The sequence shown here is derived from an EMBL/GenBank/DDBJ whole genome shotgun (WGS) entry which is preliminary data.</text>
</comment>
<dbReference type="InterPro" id="IPR016181">
    <property type="entry name" value="Acyl_CoA_acyltransferase"/>
</dbReference>
<keyword evidence="6" id="KW-1185">Reference proteome</keyword>
<organism evidence="5 6">
    <name type="scientific">Marimonas arenosa</name>
    <dbReference type="NCBI Taxonomy" id="1795305"/>
    <lineage>
        <taxon>Bacteria</taxon>
        <taxon>Pseudomonadati</taxon>
        <taxon>Pseudomonadota</taxon>
        <taxon>Alphaproteobacteria</taxon>
        <taxon>Rhodobacterales</taxon>
        <taxon>Paracoccaceae</taxon>
        <taxon>Marimonas</taxon>
    </lineage>
</organism>
<evidence type="ECO:0000313" key="6">
    <source>
        <dbReference type="Proteomes" id="UP001226762"/>
    </source>
</evidence>
<dbReference type="SUPFAM" id="SSF55729">
    <property type="entry name" value="Acyl-CoA N-acyltransferases (Nat)"/>
    <property type="match status" value="1"/>
</dbReference>
<dbReference type="RefSeq" id="WP_306734672.1">
    <property type="nucleotide sequence ID" value="NZ_JANHAX010000001.1"/>
</dbReference>
<evidence type="ECO:0000256" key="1">
    <source>
        <dbReference type="ARBA" id="ARBA00022679"/>
    </source>
</evidence>
<reference evidence="5" key="2">
    <citation type="submission" date="2023-02" db="EMBL/GenBank/DDBJ databases">
        <title>'Rhodoalgimonas zhirmunskyi' gen. nov., isolated from a red alga.</title>
        <authorList>
            <person name="Nedashkovskaya O.I."/>
            <person name="Otstavnykh N.Y."/>
            <person name="Bystritskaya E.P."/>
            <person name="Balabanova L.A."/>
            <person name="Isaeva M.P."/>
        </authorList>
    </citation>
    <scope>NUCLEOTIDE SEQUENCE</scope>
    <source>
        <strain evidence="5">KCTC 52189</strain>
    </source>
</reference>
<sequence length="208" mass="23074">MAGAITIRPARFADLDAIIALSRRTHAAHQARNPKDFDEPDGNAWHERALRAAFPRYLPNRRAADTLHLAECDGAFAGYLHFMPFFQGKGRAAQVLFVNVNDIGVTEPYQGRGIGRALLAALQEHLAGEHVPYIMATVWTGNEASQRLFETCGFVVSSRNFRLYPGDAPEGAARPVLRRPKPDRTGLVFVLLAAVFFAFFAVLAWLER</sequence>
<evidence type="ECO:0000313" key="5">
    <source>
        <dbReference type="EMBL" id="MDQ2089426.1"/>
    </source>
</evidence>
<evidence type="ECO:0000256" key="2">
    <source>
        <dbReference type="ARBA" id="ARBA00023315"/>
    </source>
</evidence>
<proteinExistence type="predicted"/>
<dbReference type="PANTHER" id="PTHR43420">
    <property type="entry name" value="ACETYLTRANSFERASE"/>
    <property type="match status" value="1"/>
</dbReference>
<keyword evidence="3" id="KW-0812">Transmembrane</keyword>
<dbReference type="AlphaFoldDB" id="A0AAE3WAK8"/>
<evidence type="ECO:0000259" key="4">
    <source>
        <dbReference type="PROSITE" id="PS51186"/>
    </source>
</evidence>
<dbReference type="InterPro" id="IPR050680">
    <property type="entry name" value="YpeA/RimI_acetyltransf"/>
</dbReference>
<dbReference type="InterPro" id="IPR000182">
    <property type="entry name" value="GNAT_dom"/>
</dbReference>
<dbReference type="CDD" id="cd04301">
    <property type="entry name" value="NAT_SF"/>
    <property type="match status" value="1"/>
</dbReference>
<protein>
    <submittedName>
        <fullName evidence="5">GNAT family N-acetyltransferase</fullName>
    </submittedName>
</protein>
<keyword evidence="3" id="KW-1133">Transmembrane helix</keyword>
<reference evidence="5" key="1">
    <citation type="submission" date="2022-07" db="EMBL/GenBank/DDBJ databases">
        <authorList>
            <person name="Otstavnykh N."/>
            <person name="Isaeva M."/>
            <person name="Bystritskaya E."/>
        </authorList>
    </citation>
    <scope>NUCLEOTIDE SEQUENCE</scope>
    <source>
        <strain evidence="5">KCTC 52189</strain>
    </source>
</reference>
<gene>
    <name evidence="5" type="ORF">NO357_05875</name>
</gene>
<evidence type="ECO:0000256" key="3">
    <source>
        <dbReference type="SAM" id="Phobius"/>
    </source>
</evidence>
<accession>A0AAE3WAK8</accession>
<dbReference type="Pfam" id="PF00583">
    <property type="entry name" value="Acetyltransf_1"/>
    <property type="match status" value="1"/>
</dbReference>
<dbReference type="Proteomes" id="UP001226762">
    <property type="component" value="Unassembled WGS sequence"/>
</dbReference>
<feature type="transmembrane region" description="Helical" evidence="3">
    <location>
        <begin position="187"/>
        <end position="206"/>
    </location>
</feature>
<keyword evidence="2" id="KW-0012">Acyltransferase</keyword>
<dbReference type="PANTHER" id="PTHR43420:SF12">
    <property type="entry name" value="N-ACETYLTRANSFERASE DOMAIN-CONTAINING PROTEIN"/>
    <property type="match status" value="1"/>
</dbReference>
<keyword evidence="3" id="KW-0472">Membrane</keyword>
<dbReference type="Gene3D" id="3.40.630.30">
    <property type="match status" value="1"/>
</dbReference>
<dbReference type="EMBL" id="JANHAX010000001">
    <property type="protein sequence ID" value="MDQ2089426.1"/>
    <property type="molecule type" value="Genomic_DNA"/>
</dbReference>